<dbReference type="PRINTS" id="PR00458">
    <property type="entry name" value="PEROXIDASE"/>
</dbReference>
<dbReference type="CDD" id="cd00693">
    <property type="entry name" value="secretory_peroxidase"/>
    <property type="match status" value="1"/>
</dbReference>
<keyword evidence="5 18" id="KW-0575">Peroxidase</keyword>
<feature type="binding site" description="axial binding residue" evidence="15">
    <location>
        <position position="214"/>
    </location>
    <ligand>
        <name>heme b</name>
        <dbReference type="ChEBI" id="CHEBI:60344"/>
    </ligand>
    <ligandPart>
        <name>Fe</name>
        <dbReference type="ChEBI" id="CHEBI:18248"/>
    </ligandPart>
</feature>
<dbReference type="PRINTS" id="PR00461">
    <property type="entry name" value="PLPEROXIDASE"/>
</dbReference>
<evidence type="ECO:0000256" key="1">
    <source>
        <dbReference type="ARBA" id="ARBA00000189"/>
    </source>
</evidence>
<evidence type="ECO:0000256" key="14">
    <source>
        <dbReference type="PIRSR" id="PIRSR600823-1"/>
    </source>
</evidence>
<evidence type="ECO:0000256" key="4">
    <source>
        <dbReference type="ARBA" id="ARBA00012313"/>
    </source>
</evidence>
<keyword evidence="18" id="KW-0732">Signal</keyword>
<dbReference type="GO" id="GO:0006979">
    <property type="term" value="P:response to oxidative stress"/>
    <property type="evidence" value="ECO:0007669"/>
    <property type="project" value="UniProtKB-UniRule"/>
</dbReference>
<dbReference type="InterPro" id="IPR000823">
    <property type="entry name" value="Peroxidase_pln"/>
</dbReference>
<evidence type="ECO:0000256" key="10">
    <source>
        <dbReference type="ARBA" id="ARBA00023004"/>
    </source>
</evidence>
<comment type="catalytic activity">
    <reaction evidence="1 18">
        <text>2 a phenolic donor + H2O2 = 2 a phenolic radical donor + 2 H2O</text>
        <dbReference type="Rhea" id="RHEA:56136"/>
        <dbReference type="ChEBI" id="CHEBI:15377"/>
        <dbReference type="ChEBI" id="CHEBI:16240"/>
        <dbReference type="ChEBI" id="CHEBI:139520"/>
        <dbReference type="ChEBI" id="CHEBI:139521"/>
        <dbReference type="EC" id="1.11.1.7"/>
    </reaction>
</comment>
<accession>A0A2P6QMV7</accession>
<evidence type="ECO:0000256" key="11">
    <source>
        <dbReference type="ARBA" id="ARBA00023157"/>
    </source>
</evidence>
<dbReference type="Proteomes" id="UP000238479">
    <property type="component" value="Chromosome 5"/>
</dbReference>
<evidence type="ECO:0000256" key="15">
    <source>
        <dbReference type="PIRSR" id="PIRSR600823-3"/>
    </source>
</evidence>
<comment type="cofactor">
    <cofactor evidence="15 18">
        <name>heme b</name>
        <dbReference type="ChEBI" id="CHEBI:60344"/>
    </cofactor>
    <text evidence="15 18">Binds 1 heme b (iron(II)-protoporphyrin IX) group per subunit.</text>
</comment>
<feature type="binding site" evidence="15">
    <location>
        <position position="81"/>
    </location>
    <ligand>
        <name>Ca(2+)</name>
        <dbReference type="ChEBI" id="CHEBI:29108"/>
        <label>1</label>
    </ligand>
</feature>
<evidence type="ECO:0000256" key="17">
    <source>
        <dbReference type="PIRSR" id="PIRSR600823-5"/>
    </source>
</evidence>
<evidence type="ECO:0000256" key="8">
    <source>
        <dbReference type="ARBA" id="ARBA00022837"/>
    </source>
</evidence>
<dbReference type="InterPro" id="IPR033905">
    <property type="entry name" value="Secretory_peroxidase"/>
</dbReference>
<dbReference type="GO" id="GO:0005576">
    <property type="term" value="C:extracellular region"/>
    <property type="evidence" value="ECO:0007669"/>
    <property type="project" value="UniProtKB-SubCell"/>
</dbReference>
<comment type="similarity">
    <text evidence="3">Belongs to the peroxidase family. Ascorbate peroxidase subfamily.</text>
</comment>
<comment type="similarity">
    <text evidence="18">Belongs to the peroxidase family. Classical plant (class III) peroxidase subfamily.</text>
</comment>
<feature type="binding site" evidence="15">
    <location>
        <position position="85"/>
    </location>
    <ligand>
        <name>Ca(2+)</name>
        <dbReference type="ChEBI" id="CHEBI:29108"/>
        <label>1</label>
    </ligand>
</feature>
<dbReference type="GO" id="GO:0140825">
    <property type="term" value="F:lactoperoxidase activity"/>
    <property type="evidence" value="ECO:0007669"/>
    <property type="project" value="UniProtKB-EC"/>
</dbReference>
<keyword evidence="12" id="KW-0325">Glycoprotein</keyword>
<gene>
    <name evidence="20" type="ORF">RchiOBHm_Chr5g0080821</name>
</gene>
<dbReference type="Gramene" id="PRQ35510">
    <property type="protein sequence ID" value="PRQ35510"/>
    <property type="gene ID" value="RchiOBHm_Chr5g0080821"/>
</dbReference>
<dbReference type="InterPro" id="IPR019793">
    <property type="entry name" value="Peroxidases_heam-ligand_BS"/>
</dbReference>
<evidence type="ECO:0000256" key="18">
    <source>
        <dbReference type="RuleBase" id="RU362060"/>
    </source>
</evidence>
<evidence type="ECO:0000256" key="7">
    <source>
        <dbReference type="ARBA" id="ARBA00022723"/>
    </source>
</evidence>
<feature type="domain" description="Plant heme peroxidase family profile" evidence="19">
    <location>
        <begin position="34"/>
        <end position="262"/>
    </location>
</feature>
<feature type="binding site" evidence="15">
    <location>
        <position position="78"/>
    </location>
    <ligand>
        <name>Ca(2+)</name>
        <dbReference type="ChEBI" id="CHEBI:29108"/>
        <label>1</label>
    </ligand>
</feature>
<feature type="binding site" evidence="15">
    <location>
        <position position="215"/>
    </location>
    <ligand>
        <name>Ca(2+)</name>
        <dbReference type="ChEBI" id="CHEBI:29108"/>
        <label>2</label>
    </ligand>
</feature>
<feature type="chain" id="PRO_5015021881" description="Peroxidase" evidence="18">
    <location>
        <begin position="34"/>
        <end position="307"/>
    </location>
</feature>
<dbReference type="Pfam" id="PF00141">
    <property type="entry name" value="peroxidase"/>
    <property type="match status" value="1"/>
</dbReference>
<dbReference type="GO" id="GO:0046872">
    <property type="term" value="F:metal ion binding"/>
    <property type="evidence" value="ECO:0007669"/>
    <property type="project" value="UniProtKB-UniRule"/>
</dbReference>
<reference evidence="20 21" key="1">
    <citation type="journal article" date="2018" name="Nat. Genet.">
        <title>The Rosa genome provides new insights in the design of modern roses.</title>
        <authorList>
            <person name="Bendahmane M."/>
        </authorList>
    </citation>
    <scope>NUCLEOTIDE SEQUENCE [LARGE SCALE GENOMIC DNA]</scope>
    <source>
        <strain evidence="21">cv. Old Blush</strain>
    </source>
</reference>
<feature type="active site" description="Proton acceptor" evidence="14">
    <location>
        <position position="77"/>
    </location>
</feature>
<protein>
    <recommendedName>
        <fullName evidence="4 18">Peroxidase</fullName>
        <ecNumber evidence="4 18">1.11.1.7</ecNumber>
    </recommendedName>
</protein>
<evidence type="ECO:0000256" key="12">
    <source>
        <dbReference type="ARBA" id="ARBA00023180"/>
    </source>
</evidence>
<feature type="binding site" evidence="15">
    <location>
        <position position="83"/>
    </location>
    <ligand>
        <name>Ca(2+)</name>
        <dbReference type="ChEBI" id="CHEBI:29108"/>
        <label>1</label>
    </ligand>
</feature>
<feature type="binding site" evidence="15">
    <location>
        <position position="102"/>
    </location>
    <ligand>
        <name>Ca(2+)</name>
        <dbReference type="ChEBI" id="CHEBI:29108"/>
        <label>1</label>
    </ligand>
</feature>
<feature type="disulfide bond" evidence="17">
    <location>
        <begin position="221"/>
        <end position="253"/>
    </location>
</feature>
<name>A0A2P6QMV7_ROSCH</name>
<dbReference type="PROSITE" id="PS00435">
    <property type="entry name" value="PEROXIDASE_1"/>
    <property type="match status" value="1"/>
</dbReference>
<dbReference type="PANTHER" id="PTHR31388">
    <property type="entry name" value="PEROXIDASE 72-RELATED"/>
    <property type="match status" value="1"/>
</dbReference>
<dbReference type="InterPro" id="IPR019794">
    <property type="entry name" value="Peroxidases_AS"/>
</dbReference>
<keyword evidence="21" id="KW-1185">Reference proteome</keyword>
<dbReference type="Gene3D" id="1.10.520.10">
    <property type="match status" value="1"/>
</dbReference>
<dbReference type="SUPFAM" id="SSF48113">
    <property type="entry name" value="Heme-dependent peroxidases"/>
    <property type="match status" value="1"/>
</dbReference>
<comment type="function">
    <text evidence="2">Removal of H(2)O(2), oxidation of toxic reductants, biosynthesis and degradation of lignin, suberization, auxin catabolism, response to environmental stresses such as wounding, pathogen attack and oxidative stress. These functions might be dependent on each isozyme/isoform in each plant tissue.</text>
</comment>
<dbReference type="PROSITE" id="PS00436">
    <property type="entry name" value="PEROXIDASE_2"/>
    <property type="match status" value="1"/>
</dbReference>
<dbReference type="InterPro" id="IPR002016">
    <property type="entry name" value="Haem_peroxidase"/>
</dbReference>
<dbReference type="EC" id="1.11.1.7" evidence="4 18"/>
<keyword evidence="9 18" id="KW-0560">Oxidoreductase</keyword>
<organism evidence="20 21">
    <name type="scientific">Rosa chinensis</name>
    <name type="common">China rose</name>
    <dbReference type="NCBI Taxonomy" id="74649"/>
    <lineage>
        <taxon>Eukaryota</taxon>
        <taxon>Viridiplantae</taxon>
        <taxon>Streptophyta</taxon>
        <taxon>Embryophyta</taxon>
        <taxon>Tracheophyta</taxon>
        <taxon>Spermatophyta</taxon>
        <taxon>Magnoliopsida</taxon>
        <taxon>eudicotyledons</taxon>
        <taxon>Gunneridae</taxon>
        <taxon>Pentapetalae</taxon>
        <taxon>rosids</taxon>
        <taxon>fabids</taxon>
        <taxon>Rosales</taxon>
        <taxon>Rosaceae</taxon>
        <taxon>Rosoideae</taxon>
        <taxon>Rosoideae incertae sedis</taxon>
        <taxon>Rosa</taxon>
    </lineage>
</organism>
<comment type="caution">
    <text evidence="20">The sequence shown here is derived from an EMBL/GenBank/DDBJ whole genome shotgun (WGS) entry which is preliminary data.</text>
</comment>
<dbReference type="OMA" id="ARCITYK"/>
<sequence>MPSSLYHSAMATNSTAVFFALLILLCGGGYGEAQLTPTFYNEACPDVNVTSIVRGVLQEALQTDPRIAASLIRLHFHDCFVNGCDASTLLDNSSSVDGIDSEKAAFPNVNSARGFDVVDKIRTALENACPSTVSCADILAIAAEESVSLFMVANLQSGGPSWTVLLGRRDGTTANRTVANVALRAPTANLDVHKSKFSAVGLNTTDLVALSGAHTFGHAGCQLFTDRLYNFNNTGSPDQTLNSTYIETLSDICPQNGNVSVLGPWPTLIPQHLMVSTATISVIFNFTRVYSKATKCCFRPAGLMPLT</sequence>
<evidence type="ECO:0000256" key="9">
    <source>
        <dbReference type="ARBA" id="ARBA00023002"/>
    </source>
</evidence>
<evidence type="ECO:0000256" key="13">
    <source>
        <dbReference type="ARBA" id="ARBA00023324"/>
    </source>
</evidence>
<keyword evidence="7 15" id="KW-0479">Metal-binding</keyword>
<evidence type="ECO:0000256" key="2">
    <source>
        <dbReference type="ARBA" id="ARBA00002322"/>
    </source>
</evidence>
<keyword evidence="6 18" id="KW-0349">Heme</keyword>
<dbReference type="Gene3D" id="1.10.420.10">
    <property type="entry name" value="Peroxidase, domain 2"/>
    <property type="match status" value="1"/>
</dbReference>
<evidence type="ECO:0000256" key="5">
    <source>
        <dbReference type="ARBA" id="ARBA00022559"/>
    </source>
</evidence>
<evidence type="ECO:0000256" key="3">
    <source>
        <dbReference type="ARBA" id="ARBA00006873"/>
    </source>
</evidence>
<keyword evidence="13 18" id="KW-0376">Hydrogen peroxide</keyword>
<dbReference type="AlphaFoldDB" id="A0A2P6QMV7"/>
<comment type="subcellular location">
    <subcellularLocation>
        <location evidence="18">Secreted</location>
    </subcellularLocation>
</comment>
<feature type="signal peptide" evidence="18">
    <location>
        <begin position="1"/>
        <end position="33"/>
    </location>
</feature>
<dbReference type="PROSITE" id="PS50873">
    <property type="entry name" value="PEROXIDASE_4"/>
    <property type="match status" value="1"/>
</dbReference>
<feature type="disulfide bond" evidence="17">
    <location>
        <begin position="44"/>
        <end position="129"/>
    </location>
</feature>
<dbReference type="PANTHER" id="PTHR31388:SF270">
    <property type="entry name" value="PEROXIDASE 22-RELATED"/>
    <property type="match status" value="1"/>
</dbReference>
<dbReference type="GO" id="GO:0042744">
    <property type="term" value="P:hydrogen peroxide catabolic process"/>
    <property type="evidence" value="ECO:0007669"/>
    <property type="project" value="UniProtKB-KW"/>
</dbReference>
<keyword evidence="10 15" id="KW-0408">Iron</keyword>
<comment type="cofactor">
    <cofactor evidence="15 18">
        <name>Ca(2+)</name>
        <dbReference type="ChEBI" id="CHEBI:29108"/>
    </cofactor>
    <text evidence="15 18">Binds 2 calcium ions per subunit.</text>
</comment>
<evidence type="ECO:0000313" key="20">
    <source>
        <dbReference type="EMBL" id="PRQ35510.1"/>
    </source>
</evidence>
<feature type="binding site" evidence="15">
    <location>
        <position position="87"/>
    </location>
    <ligand>
        <name>Ca(2+)</name>
        <dbReference type="ChEBI" id="CHEBI:29108"/>
        <label>1</label>
    </ligand>
</feature>
<proteinExistence type="inferred from homology"/>
<keyword evidence="11 17" id="KW-1015">Disulfide bond</keyword>
<evidence type="ECO:0000256" key="6">
    <source>
        <dbReference type="ARBA" id="ARBA00022617"/>
    </source>
</evidence>
<evidence type="ECO:0000256" key="16">
    <source>
        <dbReference type="PIRSR" id="PIRSR600823-4"/>
    </source>
</evidence>
<evidence type="ECO:0000313" key="21">
    <source>
        <dbReference type="Proteomes" id="UP000238479"/>
    </source>
</evidence>
<dbReference type="GO" id="GO:0020037">
    <property type="term" value="F:heme binding"/>
    <property type="evidence" value="ECO:0007669"/>
    <property type="project" value="UniProtKB-UniRule"/>
</dbReference>
<feature type="site" description="Transition state stabilizer" evidence="16">
    <location>
        <position position="73"/>
    </location>
</feature>
<dbReference type="InterPro" id="IPR010255">
    <property type="entry name" value="Haem_peroxidase_sf"/>
</dbReference>
<keyword evidence="8 15" id="KW-0106">Calcium</keyword>
<keyword evidence="18" id="KW-0964">Secreted</keyword>
<evidence type="ECO:0000259" key="19">
    <source>
        <dbReference type="PROSITE" id="PS50873"/>
    </source>
</evidence>
<dbReference type="EMBL" id="PDCK01000043">
    <property type="protein sequence ID" value="PRQ35510.1"/>
    <property type="molecule type" value="Genomic_DNA"/>
</dbReference>
<feature type="disulfide bond" evidence="17">
    <location>
        <begin position="79"/>
        <end position="84"/>
    </location>
</feature>
<dbReference type="STRING" id="74649.A0A2P6QMV7"/>